<evidence type="ECO:0000313" key="2">
    <source>
        <dbReference type="Proteomes" id="UP000310066"/>
    </source>
</evidence>
<dbReference type="Proteomes" id="UP000310066">
    <property type="component" value="Unassembled WGS sequence"/>
</dbReference>
<accession>A0A4U0UEZ9</accession>
<dbReference type="AlphaFoldDB" id="A0A4U0UEZ9"/>
<protein>
    <submittedName>
        <fullName evidence="1">Uncharacterized protein</fullName>
    </submittedName>
</protein>
<reference evidence="1 2" key="1">
    <citation type="submission" date="2017-03" db="EMBL/GenBank/DDBJ databases">
        <title>Genomes of endolithic fungi from Antarctica.</title>
        <authorList>
            <person name="Coleine C."/>
            <person name="Masonjones S."/>
            <person name="Stajich J.E."/>
        </authorList>
    </citation>
    <scope>NUCLEOTIDE SEQUENCE [LARGE SCALE GENOMIC DNA]</scope>
    <source>
        <strain evidence="1 2">CCFEE 5311</strain>
    </source>
</reference>
<dbReference type="OrthoDB" id="3647327at2759"/>
<name>A0A4U0UEZ9_9PEZI</name>
<proteinExistence type="predicted"/>
<dbReference type="EMBL" id="NAJP01000082">
    <property type="protein sequence ID" value="TKA34014.1"/>
    <property type="molecule type" value="Genomic_DNA"/>
</dbReference>
<comment type="caution">
    <text evidence="1">The sequence shown here is derived from an EMBL/GenBank/DDBJ whole genome shotgun (WGS) entry which is preliminary data.</text>
</comment>
<evidence type="ECO:0000313" key="1">
    <source>
        <dbReference type="EMBL" id="TKA34014.1"/>
    </source>
</evidence>
<organism evidence="1 2">
    <name type="scientific">Friedmanniomyces endolithicus</name>
    <dbReference type="NCBI Taxonomy" id="329885"/>
    <lineage>
        <taxon>Eukaryota</taxon>
        <taxon>Fungi</taxon>
        <taxon>Dikarya</taxon>
        <taxon>Ascomycota</taxon>
        <taxon>Pezizomycotina</taxon>
        <taxon>Dothideomycetes</taxon>
        <taxon>Dothideomycetidae</taxon>
        <taxon>Mycosphaerellales</taxon>
        <taxon>Teratosphaeriaceae</taxon>
        <taxon>Friedmanniomyces</taxon>
    </lineage>
</organism>
<sequence>MVELTTWFPGLPASFVVPTPILRAVRNGFTREELAEMQLRAVSGLDDKSRTTAVNRIQQQISKAGKLEDPGAPDRWNTEAYVRHAGLQHDMTANAWKQKCEYGDRDAEWTDMKLVEIAQAVPAQNWPTGNDRLLVTACLEYAVARPWLELDTTQWAVIIQNHFRDLVLPPAPTAPNTNRDTEAHNCLFS</sequence>
<gene>
    <name evidence="1" type="ORF">B0A54_14891</name>
</gene>